<evidence type="ECO:0000313" key="3">
    <source>
        <dbReference type="EMBL" id="KAK6945393.1"/>
    </source>
</evidence>
<name>A0AAN8ZSM3_9MAGN</name>
<sequence length="510" mass="55910">MVQINHGEQQALDMPNWLKHRADQHNLGLTHIPSFQCKACALQGTDFAYSCNFCQLYYHTNCLRLPEFTRHISHPCPLKLEFSPPYGNPKIFGCDACGKRGYDHWLYRCNSCGYDVHLACVTPVPEPQSQPQNLNQLVHHSGFQNQTLQRSIPISAVPANNMVFMSTRTTAATQPMNQMHINPGTGMNANQPGNYGYNQQAVLMQPNGMVMGVPQGGSMMGSSSGFGQSAFGNGVMGVVAAGVLAGIAEGAGQEIVQGVVGGFDDGSGWIYSCSTCNYYLHKSCSQMPKTLNHPIDSNHLLVLLPSPTYQEGAFKCNACGELGFGFCYHCKACEIDLHTVCASRPPLVNHPAHHHPLSLCLEPPYMNKLYQCDICKNFGSNHWLYRCNFCCFDAHINCAMSQPTSTFEVQHGQQIHLSMPQIHRSLSLASSSAPQIQNPIPQVGFSSLPCPYDQVNSCMTAPRSSFPHFLQPARENRIAKDIVESMIEGAVEGFAQQAGQVLFQAVFGGN</sequence>
<dbReference type="AlphaFoldDB" id="A0AAN8ZSM3"/>
<dbReference type="SUPFAM" id="SSF57889">
    <property type="entry name" value="Cysteine-rich domain"/>
    <property type="match status" value="2"/>
</dbReference>
<evidence type="ECO:0000259" key="2">
    <source>
        <dbReference type="Pfam" id="PF03107"/>
    </source>
</evidence>
<dbReference type="EMBL" id="JBAMMX010000003">
    <property type="protein sequence ID" value="KAK6945393.1"/>
    <property type="molecule type" value="Genomic_DNA"/>
</dbReference>
<dbReference type="PANTHER" id="PTHR46288">
    <property type="entry name" value="PHORBOL-ESTER/DAG-TYPE DOMAIN-CONTAINING PROTEIN"/>
    <property type="match status" value="1"/>
</dbReference>
<evidence type="ECO:0000256" key="1">
    <source>
        <dbReference type="ARBA" id="ARBA00022737"/>
    </source>
</evidence>
<keyword evidence="4" id="KW-1185">Reference proteome</keyword>
<dbReference type="PANTHER" id="PTHR46288:SF69">
    <property type="entry name" value="DC1 DOMAIN-CONTAINING PROTEIN"/>
    <property type="match status" value="1"/>
</dbReference>
<comment type="caution">
    <text evidence="3">The sequence shown here is derived from an EMBL/GenBank/DDBJ whole genome shotgun (WGS) entry which is preliminary data.</text>
</comment>
<protein>
    <submittedName>
        <fullName evidence="3">DC1</fullName>
    </submittedName>
</protein>
<feature type="domain" description="DC1" evidence="2">
    <location>
        <begin position="352"/>
        <end position="399"/>
    </location>
</feature>
<evidence type="ECO:0000313" key="4">
    <source>
        <dbReference type="Proteomes" id="UP001370490"/>
    </source>
</evidence>
<dbReference type="Proteomes" id="UP001370490">
    <property type="component" value="Unassembled WGS sequence"/>
</dbReference>
<proteinExistence type="predicted"/>
<dbReference type="InterPro" id="IPR004146">
    <property type="entry name" value="DC1"/>
</dbReference>
<feature type="domain" description="DC1" evidence="2">
    <location>
        <begin position="299"/>
        <end position="342"/>
    </location>
</feature>
<keyword evidence="1" id="KW-0677">Repeat</keyword>
<feature type="domain" description="DC1" evidence="2">
    <location>
        <begin position="73"/>
        <end position="121"/>
    </location>
</feature>
<dbReference type="Pfam" id="PF03107">
    <property type="entry name" value="C1_2"/>
    <property type="match status" value="3"/>
</dbReference>
<organism evidence="3 4">
    <name type="scientific">Dillenia turbinata</name>
    <dbReference type="NCBI Taxonomy" id="194707"/>
    <lineage>
        <taxon>Eukaryota</taxon>
        <taxon>Viridiplantae</taxon>
        <taxon>Streptophyta</taxon>
        <taxon>Embryophyta</taxon>
        <taxon>Tracheophyta</taxon>
        <taxon>Spermatophyta</taxon>
        <taxon>Magnoliopsida</taxon>
        <taxon>eudicotyledons</taxon>
        <taxon>Gunneridae</taxon>
        <taxon>Pentapetalae</taxon>
        <taxon>Dilleniales</taxon>
        <taxon>Dilleniaceae</taxon>
        <taxon>Dillenia</taxon>
    </lineage>
</organism>
<gene>
    <name evidence="3" type="ORF">RJ641_026495</name>
</gene>
<accession>A0AAN8ZSM3</accession>
<dbReference type="InterPro" id="IPR046349">
    <property type="entry name" value="C1-like_sf"/>
</dbReference>
<reference evidence="3 4" key="1">
    <citation type="submission" date="2023-12" db="EMBL/GenBank/DDBJ databases">
        <title>A high-quality genome assembly for Dillenia turbinata (Dilleniales).</title>
        <authorList>
            <person name="Chanderbali A."/>
        </authorList>
    </citation>
    <scope>NUCLEOTIDE SEQUENCE [LARGE SCALE GENOMIC DNA]</scope>
    <source>
        <strain evidence="3">LSX21</strain>
        <tissue evidence="3">Leaf</tissue>
    </source>
</reference>